<dbReference type="STRING" id="1802126.A3B25_03460"/>
<dbReference type="AlphaFoldDB" id="A0A1G2GS98"/>
<feature type="compositionally biased region" description="Low complexity" evidence="1">
    <location>
        <begin position="20"/>
        <end position="39"/>
    </location>
</feature>
<protein>
    <submittedName>
        <fullName evidence="2">Uncharacterized protein</fullName>
    </submittedName>
</protein>
<evidence type="ECO:0000256" key="1">
    <source>
        <dbReference type="SAM" id="MobiDB-lite"/>
    </source>
</evidence>
<organism evidence="2 3">
    <name type="scientific">Candidatus Ryanbacteria bacterium RIFCSPLOWO2_01_FULL_48_26</name>
    <dbReference type="NCBI Taxonomy" id="1802126"/>
    <lineage>
        <taxon>Bacteria</taxon>
        <taxon>Candidatus Ryaniibacteriota</taxon>
    </lineage>
</organism>
<accession>A0A1G2GS98</accession>
<feature type="region of interest" description="Disordered" evidence="1">
    <location>
        <begin position="17"/>
        <end position="89"/>
    </location>
</feature>
<gene>
    <name evidence="2" type="ORF">A3B25_03460</name>
</gene>
<comment type="caution">
    <text evidence="2">The sequence shown here is derived from an EMBL/GenBank/DDBJ whole genome shotgun (WGS) entry which is preliminary data.</text>
</comment>
<reference evidence="2 3" key="1">
    <citation type="journal article" date="2016" name="Nat. Commun.">
        <title>Thousands of microbial genomes shed light on interconnected biogeochemical processes in an aquifer system.</title>
        <authorList>
            <person name="Anantharaman K."/>
            <person name="Brown C.T."/>
            <person name="Hug L.A."/>
            <person name="Sharon I."/>
            <person name="Castelle C.J."/>
            <person name="Probst A.J."/>
            <person name="Thomas B.C."/>
            <person name="Singh A."/>
            <person name="Wilkins M.J."/>
            <person name="Karaoz U."/>
            <person name="Brodie E.L."/>
            <person name="Williams K.H."/>
            <person name="Hubbard S.S."/>
            <person name="Banfield J.F."/>
        </authorList>
    </citation>
    <scope>NUCLEOTIDE SEQUENCE [LARGE SCALE GENOMIC DNA]</scope>
</reference>
<dbReference type="EMBL" id="MHNW01000041">
    <property type="protein sequence ID" value="OGZ52688.1"/>
    <property type="molecule type" value="Genomic_DNA"/>
</dbReference>
<feature type="compositionally biased region" description="Low complexity" evidence="1">
    <location>
        <begin position="57"/>
        <end position="72"/>
    </location>
</feature>
<feature type="compositionally biased region" description="Pro residues" evidence="1">
    <location>
        <begin position="79"/>
        <end position="89"/>
    </location>
</feature>
<evidence type="ECO:0000313" key="2">
    <source>
        <dbReference type="EMBL" id="OGZ52688.1"/>
    </source>
</evidence>
<dbReference type="Proteomes" id="UP000179106">
    <property type="component" value="Unassembled WGS sequence"/>
</dbReference>
<proteinExistence type="predicted"/>
<name>A0A1G2GS98_9BACT</name>
<sequence length="380" mass="40000">MTLPEGLAMVQNVVTPPEPISAFPTSSATSSNATSTIAPEIKPAGVSSTTSRALPPKATSTKATSTAASSKKPAVQPSKPKPAQIPTPVPTTVTAKSLIDATTLSTIERRDGPYKIILATKVGNDTIPWDLSKTDLTISGASIPSFSISYSCNPAPNTPDFDALDQSPMFNVQTTYTCTIGLTPNSGNNRQTQSKQFSFTTGAGQLFVTSQSSMSTILKSNLNTGGFIFRNDDTDPVTVTGIDVDVSYRGLDTMDGPLLLRVKDTATDLPLAEYNLENLAADPSASYAHSGTNIHIPFSFTINAASQKLLRINVLGVHRLSIYGVDPTVSITLHRVTTDKNADKVVLSAAKISWSCIVPIGAYDPNATSGPFATGQACQQ</sequence>
<evidence type="ECO:0000313" key="3">
    <source>
        <dbReference type="Proteomes" id="UP000179106"/>
    </source>
</evidence>